<evidence type="ECO:0000259" key="3">
    <source>
        <dbReference type="Pfam" id="PF02374"/>
    </source>
</evidence>
<comment type="catalytic activity">
    <reaction evidence="1">
        <text>arsenite(in) + ATP + H2O = arsenite(out) + ADP + phosphate + H(+)</text>
        <dbReference type="Rhea" id="RHEA:11348"/>
        <dbReference type="ChEBI" id="CHEBI:15377"/>
        <dbReference type="ChEBI" id="CHEBI:15378"/>
        <dbReference type="ChEBI" id="CHEBI:29242"/>
        <dbReference type="ChEBI" id="CHEBI:30616"/>
        <dbReference type="ChEBI" id="CHEBI:43474"/>
        <dbReference type="ChEBI" id="CHEBI:456216"/>
        <dbReference type="EC" id="7.3.2.7"/>
    </reaction>
</comment>
<feature type="domain" description="ArsA/GET3 Anion-transporting ATPase-like" evidence="3">
    <location>
        <begin position="8"/>
        <end position="343"/>
    </location>
</feature>
<protein>
    <recommendedName>
        <fullName evidence="2">arsenite-transporting ATPase</fullName>
        <ecNumber evidence="2">7.3.2.7</ecNumber>
    </recommendedName>
</protein>
<sequence>MDPRKHSLVIVVGSGGVGKTTLAAAMAASSASAGDNTLVMTFDPSLRLKDTLGVGLEAAETVTRVKADTAGALHASLLDARRTFDRLIDRYAPDEEARQRILTNRFYDRLSANLAGVLEYMASERLFEVAHEGNHDRIILDTPPTRQALDFLGAPARIVGFLDSGALRIALKPWFDKEGKLKATSRLGIVGRNVEGFLDRMVGLELLRDMADFFRAFAPLYEGFRERALEVHDLLRSPETLFVLVSGPGEGRVADTLFFARRLTDAGYNLGPIVINRVHPILEDPNLETESEGHRLLAWLGKRDHRAVAELRDLVGESHPVIEIPLLPDEPTDLKLLSALGEMFESGLDEALEKL</sequence>
<dbReference type="InterPro" id="IPR027417">
    <property type="entry name" value="P-loop_NTPase"/>
</dbReference>
<dbReference type="Proteomes" id="UP000598633">
    <property type="component" value="Unassembled WGS sequence"/>
</dbReference>
<dbReference type="AlphaFoldDB" id="A0A8J7C5Q1"/>
<dbReference type="Gene3D" id="3.40.50.300">
    <property type="entry name" value="P-loop containing nucleotide triphosphate hydrolases"/>
    <property type="match status" value="1"/>
</dbReference>
<name>A0A8J7C5Q1_9BACT</name>
<dbReference type="InterPro" id="IPR016300">
    <property type="entry name" value="ATPase_ArsA/GET3"/>
</dbReference>
<dbReference type="PANTHER" id="PTHR10803:SF26">
    <property type="entry name" value="ANION TRANSPORTER ATPASE-RELATED"/>
    <property type="match status" value="1"/>
</dbReference>
<dbReference type="Pfam" id="PF02374">
    <property type="entry name" value="ArsA_ATPase"/>
    <property type="match status" value="1"/>
</dbReference>
<gene>
    <name evidence="4" type="ORF">IFJ97_07075</name>
</gene>
<dbReference type="GO" id="GO:0015446">
    <property type="term" value="F:ATPase-coupled arsenite transmembrane transporter activity"/>
    <property type="evidence" value="ECO:0007669"/>
    <property type="project" value="UniProtKB-EC"/>
</dbReference>
<evidence type="ECO:0000256" key="1">
    <source>
        <dbReference type="ARBA" id="ARBA00052296"/>
    </source>
</evidence>
<evidence type="ECO:0000313" key="4">
    <source>
        <dbReference type="EMBL" id="MBD3871101.1"/>
    </source>
</evidence>
<reference evidence="4 5" key="1">
    <citation type="submission" date="2020-08" db="EMBL/GenBank/DDBJ databases">
        <title>Acidobacteriota in marine sediments use diverse sulfur dissimilation pathways.</title>
        <authorList>
            <person name="Wasmund K."/>
        </authorList>
    </citation>
    <scope>NUCLEOTIDE SEQUENCE [LARGE SCALE GENOMIC DNA]</scope>
    <source>
        <strain evidence="4">MAG AM3-A</strain>
    </source>
</reference>
<dbReference type="EC" id="7.3.2.7" evidence="2"/>
<dbReference type="EMBL" id="JACXWA010000116">
    <property type="protein sequence ID" value="MBD3871101.1"/>
    <property type="molecule type" value="Genomic_DNA"/>
</dbReference>
<accession>A0A8J7C5Q1</accession>
<dbReference type="InterPro" id="IPR025723">
    <property type="entry name" value="ArsA/GET3_ATPase-like"/>
</dbReference>
<proteinExistence type="predicted"/>
<evidence type="ECO:0000313" key="5">
    <source>
        <dbReference type="Proteomes" id="UP000598633"/>
    </source>
</evidence>
<organism evidence="4 5">
    <name type="scientific">Candidatus Sulfomarinibacter kjeldsenii</name>
    <dbReference type="NCBI Taxonomy" id="2885994"/>
    <lineage>
        <taxon>Bacteria</taxon>
        <taxon>Pseudomonadati</taxon>
        <taxon>Acidobacteriota</taxon>
        <taxon>Thermoanaerobaculia</taxon>
        <taxon>Thermoanaerobaculales</taxon>
        <taxon>Candidatus Sulfomarinibacteraceae</taxon>
        <taxon>Candidatus Sulfomarinibacter</taxon>
    </lineage>
</organism>
<dbReference type="SUPFAM" id="SSF52540">
    <property type="entry name" value="P-loop containing nucleoside triphosphate hydrolases"/>
    <property type="match status" value="1"/>
</dbReference>
<comment type="caution">
    <text evidence="4">The sequence shown here is derived from an EMBL/GenBank/DDBJ whole genome shotgun (WGS) entry which is preliminary data.</text>
</comment>
<dbReference type="PANTHER" id="PTHR10803">
    <property type="entry name" value="ARSENICAL PUMP-DRIVING ATPASE ARSENITE-TRANSLOCATING ATPASE"/>
    <property type="match status" value="1"/>
</dbReference>
<dbReference type="GO" id="GO:0005524">
    <property type="term" value="F:ATP binding"/>
    <property type="evidence" value="ECO:0007669"/>
    <property type="project" value="InterPro"/>
</dbReference>
<dbReference type="GO" id="GO:0016887">
    <property type="term" value="F:ATP hydrolysis activity"/>
    <property type="evidence" value="ECO:0007669"/>
    <property type="project" value="InterPro"/>
</dbReference>
<evidence type="ECO:0000256" key="2">
    <source>
        <dbReference type="ARBA" id="ARBA00066752"/>
    </source>
</evidence>